<reference evidence="2" key="2">
    <citation type="submission" date="2015-01" db="EMBL/GenBank/DDBJ databases">
        <title>Evolutionary Origins and Diversification of the Mycorrhizal Mutualists.</title>
        <authorList>
            <consortium name="DOE Joint Genome Institute"/>
            <consortium name="Mycorrhizal Genomics Consortium"/>
            <person name="Kohler A."/>
            <person name="Kuo A."/>
            <person name="Nagy L.G."/>
            <person name="Floudas D."/>
            <person name="Copeland A."/>
            <person name="Barry K.W."/>
            <person name="Cichocki N."/>
            <person name="Veneault-Fourrey C."/>
            <person name="LaButti K."/>
            <person name="Lindquist E.A."/>
            <person name="Lipzen A."/>
            <person name="Lundell T."/>
            <person name="Morin E."/>
            <person name="Murat C."/>
            <person name="Riley R."/>
            <person name="Ohm R."/>
            <person name="Sun H."/>
            <person name="Tunlid A."/>
            <person name="Henrissat B."/>
            <person name="Grigoriev I.V."/>
            <person name="Hibbett D.S."/>
            <person name="Martin F."/>
        </authorList>
    </citation>
    <scope>NUCLEOTIDE SEQUENCE [LARGE SCALE GENOMIC DNA]</scope>
    <source>
        <strain evidence="2">Marx 270</strain>
    </source>
</reference>
<dbReference type="InParanoid" id="A0A0C3PNG7"/>
<dbReference type="HOGENOM" id="CLU_1611465_0_0_1"/>
<evidence type="ECO:0000313" key="2">
    <source>
        <dbReference type="Proteomes" id="UP000054217"/>
    </source>
</evidence>
<organism evidence="1 2">
    <name type="scientific">Pisolithus tinctorius Marx 270</name>
    <dbReference type="NCBI Taxonomy" id="870435"/>
    <lineage>
        <taxon>Eukaryota</taxon>
        <taxon>Fungi</taxon>
        <taxon>Dikarya</taxon>
        <taxon>Basidiomycota</taxon>
        <taxon>Agaricomycotina</taxon>
        <taxon>Agaricomycetes</taxon>
        <taxon>Agaricomycetidae</taxon>
        <taxon>Boletales</taxon>
        <taxon>Sclerodermatineae</taxon>
        <taxon>Pisolithaceae</taxon>
        <taxon>Pisolithus</taxon>
    </lineage>
</organism>
<keyword evidence="2" id="KW-1185">Reference proteome</keyword>
<gene>
    <name evidence="1" type="ORF">M404DRAFT_21340</name>
</gene>
<dbReference type="Proteomes" id="UP000054217">
    <property type="component" value="Unassembled WGS sequence"/>
</dbReference>
<dbReference type="STRING" id="870435.A0A0C3PNG7"/>
<evidence type="ECO:0000313" key="1">
    <source>
        <dbReference type="EMBL" id="KIO10396.1"/>
    </source>
</evidence>
<dbReference type="AlphaFoldDB" id="A0A0C3PNG7"/>
<name>A0A0C3PNG7_PISTI</name>
<accession>A0A0C3PNG7</accession>
<dbReference type="EMBL" id="KN831952">
    <property type="protein sequence ID" value="KIO10396.1"/>
    <property type="molecule type" value="Genomic_DNA"/>
</dbReference>
<sequence length="165" mass="17997">MPSHVFPKVSFGKLEVSGEGETKVGTAVEDRIGTRAMSPSITSPTHPIPLIIMRGETVGLTVRSTLATAWLKPILGPEMCLFKAPLADERCTLQDRLHFRAGCAVTAEQLSLNTAKLRVDQYQHTIRIPLSVDATNAKLRVARKSNYVEVDAPMTLTLNVKGESD</sequence>
<protein>
    <submittedName>
        <fullName evidence="1">Uncharacterized protein</fullName>
    </submittedName>
</protein>
<dbReference type="OrthoDB" id="432970at2759"/>
<proteinExistence type="predicted"/>
<reference evidence="1 2" key="1">
    <citation type="submission" date="2014-04" db="EMBL/GenBank/DDBJ databases">
        <authorList>
            <consortium name="DOE Joint Genome Institute"/>
            <person name="Kuo A."/>
            <person name="Kohler A."/>
            <person name="Costa M.D."/>
            <person name="Nagy L.G."/>
            <person name="Floudas D."/>
            <person name="Copeland A."/>
            <person name="Barry K.W."/>
            <person name="Cichocki N."/>
            <person name="Veneault-Fourrey C."/>
            <person name="LaButti K."/>
            <person name="Lindquist E.A."/>
            <person name="Lipzen A."/>
            <person name="Lundell T."/>
            <person name="Morin E."/>
            <person name="Murat C."/>
            <person name="Sun H."/>
            <person name="Tunlid A."/>
            <person name="Henrissat B."/>
            <person name="Grigoriev I.V."/>
            <person name="Hibbett D.S."/>
            <person name="Martin F."/>
            <person name="Nordberg H.P."/>
            <person name="Cantor M.N."/>
            <person name="Hua S.X."/>
        </authorList>
    </citation>
    <scope>NUCLEOTIDE SEQUENCE [LARGE SCALE GENOMIC DNA]</scope>
    <source>
        <strain evidence="1 2">Marx 270</strain>
    </source>
</reference>